<dbReference type="EMBL" id="CACRXK020012712">
    <property type="protein sequence ID" value="CAB4023843.1"/>
    <property type="molecule type" value="Genomic_DNA"/>
</dbReference>
<gene>
    <name evidence="1" type="ORF">PACLA_8A071086</name>
</gene>
<name>A0A6S7K6F1_PARCT</name>
<evidence type="ECO:0000313" key="2">
    <source>
        <dbReference type="Proteomes" id="UP001152795"/>
    </source>
</evidence>
<dbReference type="Gene3D" id="3.30.70.960">
    <property type="entry name" value="SEA domain"/>
    <property type="match status" value="1"/>
</dbReference>
<dbReference type="OrthoDB" id="10040049at2759"/>
<organism evidence="1 2">
    <name type="scientific">Paramuricea clavata</name>
    <name type="common">Red gorgonian</name>
    <name type="synonym">Violescent sea-whip</name>
    <dbReference type="NCBI Taxonomy" id="317549"/>
    <lineage>
        <taxon>Eukaryota</taxon>
        <taxon>Metazoa</taxon>
        <taxon>Cnidaria</taxon>
        <taxon>Anthozoa</taxon>
        <taxon>Octocorallia</taxon>
        <taxon>Malacalcyonacea</taxon>
        <taxon>Plexauridae</taxon>
        <taxon>Paramuricea</taxon>
    </lineage>
</organism>
<dbReference type="AlphaFoldDB" id="A0A6S7K6F1"/>
<dbReference type="InterPro" id="IPR000082">
    <property type="entry name" value="SEA_dom"/>
</dbReference>
<dbReference type="Pfam" id="PF01390">
    <property type="entry name" value="SEA"/>
    <property type="match status" value="1"/>
</dbReference>
<accession>A0A6S7K6F1</accession>
<feature type="non-terminal residue" evidence="1">
    <location>
        <position position="157"/>
    </location>
</feature>
<dbReference type="PROSITE" id="PS50024">
    <property type="entry name" value="SEA"/>
    <property type="match status" value="1"/>
</dbReference>
<dbReference type="Proteomes" id="UP001152795">
    <property type="component" value="Unassembled WGS sequence"/>
</dbReference>
<protein>
    <submittedName>
        <fullName evidence="1">Uncharacterized protein</fullName>
    </submittedName>
</protein>
<reference evidence="1" key="1">
    <citation type="submission" date="2020-04" db="EMBL/GenBank/DDBJ databases">
        <authorList>
            <person name="Alioto T."/>
            <person name="Alioto T."/>
            <person name="Gomez Garrido J."/>
        </authorList>
    </citation>
    <scope>NUCLEOTIDE SEQUENCE</scope>
    <source>
        <strain evidence="1">A484AB</strain>
    </source>
</reference>
<dbReference type="SUPFAM" id="SSF82671">
    <property type="entry name" value="SEA domain"/>
    <property type="match status" value="1"/>
</dbReference>
<comment type="caution">
    <text evidence="1">The sequence shown here is derived from an EMBL/GenBank/DDBJ whole genome shotgun (WGS) entry which is preliminary data.</text>
</comment>
<dbReference type="InterPro" id="IPR036364">
    <property type="entry name" value="SEA_dom_sf"/>
</dbReference>
<evidence type="ECO:0000313" key="1">
    <source>
        <dbReference type="EMBL" id="CAB4023843.1"/>
    </source>
</evidence>
<keyword evidence="2" id="KW-1185">Reference proteome</keyword>
<proteinExistence type="predicted"/>
<sequence>LRRGVVFKLNHGKKLEKKSNSPGVIYAPLCCNIDLSNPNKLYRYPMTIRLTEKVFTEKYKDTESAEFQELSNELTNSINQLVSDASSLINVEVSGFRPGSVIVDLILTTKGIFPQELYDTLKFAIESGQLGNLKVALVPEARIKINVNKFLLVFNNV</sequence>